<name>A0ABT7U4R2_9BACE</name>
<evidence type="ECO:0000313" key="2">
    <source>
        <dbReference type="EMBL" id="MDM8145480.1"/>
    </source>
</evidence>
<feature type="domain" description="Arc-like DNA binding" evidence="1">
    <location>
        <begin position="7"/>
        <end position="52"/>
    </location>
</feature>
<reference evidence="2 3" key="1">
    <citation type="submission" date="2023-06" db="EMBL/GenBank/DDBJ databases">
        <authorList>
            <person name="Zeman M."/>
            <person name="Kubasova T."/>
            <person name="Jahodarova E."/>
            <person name="Nykrynova M."/>
            <person name="Rychlik I."/>
        </authorList>
    </citation>
    <scope>NUCLEOTIDE SEQUENCE [LARGE SCALE GENOMIC DNA]</scope>
    <source>
        <strain evidence="2 3">ET4</strain>
    </source>
</reference>
<proteinExistence type="predicted"/>
<evidence type="ECO:0000259" key="1">
    <source>
        <dbReference type="Pfam" id="PF03869"/>
    </source>
</evidence>
<reference evidence="3" key="2">
    <citation type="submission" date="2023-07" db="EMBL/GenBank/DDBJ databases">
        <title>Identification and characterization of horizontal gene transfer across gut microbiota members of farm animals based on homology search.</title>
        <authorList>
            <person name="Schwarzerova J."/>
            <person name="Nykrynova M."/>
            <person name="Jureckova K."/>
            <person name="Cejkova D."/>
            <person name="Rychlik I."/>
        </authorList>
    </citation>
    <scope>NUCLEOTIDE SEQUENCE [LARGE SCALE GENOMIC DNA]</scope>
    <source>
        <strain evidence="3">ET4</strain>
    </source>
</reference>
<protein>
    <submittedName>
        <fullName evidence="2">Arc family DNA-binding protein</fullName>
    </submittedName>
</protein>
<keyword evidence="2" id="KW-0238">DNA-binding</keyword>
<dbReference type="SUPFAM" id="SSF47598">
    <property type="entry name" value="Ribbon-helix-helix"/>
    <property type="match status" value="1"/>
</dbReference>
<dbReference type="EMBL" id="JAUDCF010000010">
    <property type="protein sequence ID" value="MDM8145480.1"/>
    <property type="molecule type" value="Genomic_DNA"/>
</dbReference>
<dbReference type="InterPro" id="IPR013321">
    <property type="entry name" value="Arc_rbn_hlx_hlx"/>
</dbReference>
<dbReference type="Gene3D" id="1.10.1220.10">
    <property type="entry name" value="Met repressor-like"/>
    <property type="match status" value="1"/>
</dbReference>
<dbReference type="InterPro" id="IPR010985">
    <property type="entry name" value="Ribbon_hlx_hlx"/>
</dbReference>
<comment type="caution">
    <text evidence="2">The sequence shown here is derived from an EMBL/GenBank/DDBJ whole genome shotgun (WGS) entry which is preliminary data.</text>
</comment>
<dbReference type="Proteomes" id="UP001228403">
    <property type="component" value="Unassembled WGS sequence"/>
</dbReference>
<dbReference type="Pfam" id="PF03869">
    <property type="entry name" value="Arc"/>
    <property type="match status" value="1"/>
</dbReference>
<gene>
    <name evidence="2" type="ORF">QUW02_06020</name>
</gene>
<accession>A0ABT7U4R2</accession>
<keyword evidence="3" id="KW-1185">Reference proteome</keyword>
<dbReference type="GO" id="GO:0003677">
    <property type="term" value="F:DNA binding"/>
    <property type="evidence" value="ECO:0007669"/>
    <property type="project" value="UniProtKB-KW"/>
</dbReference>
<sequence>MPEKKTDMRSFVLRIDSKTMDQIEVWAAEEFRSVNGQLQWIIADSLRKYGRMPDKKE</sequence>
<dbReference type="InterPro" id="IPR005569">
    <property type="entry name" value="Arc_DNA-bd_dom"/>
</dbReference>
<evidence type="ECO:0000313" key="3">
    <source>
        <dbReference type="Proteomes" id="UP001228403"/>
    </source>
</evidence>
<organism evidence="2 3">
    <name type="scientific">Bacteroides eggerthii</name>
    <dbReference type="NCBI Taxonomy" id="28111"/>
    <lineage>
        <taxon>Bacteria</taxon>
        <taxon>Pseudomonadati</taxon>
        <taxon>Bacteroidota</taxon>
        <taxon>Bacteroidia</taxon>
        <taxon>Bacteroidales</taxon>
        <taxon>Bacteroidaceae</taxon>
        <taxon>Bacteroides</taxon>
    </lineage>
</organism>